<protein>
    <submittedName>
        <fullName evidence="2">Fibronectin-binding protein</fullName>
    </submittedName>
</protein>
<keyword evidence="1" id="KW-0732">Signal</keyword>
<gene>
    <name evidence="2" type="ORF">BES34_000115</name>
</gene>
<dbReference type="Proteomes" id="UP000094669">
    <property type="component" value="Unassembled WGS sequence"/>
</dbReference>
<evidence type="ECO:0000256" key="1">
    <source>
        <dbReference type="SAM" id="SignalP"/>
    </source>
</evidence>
<keyword evidence="3" id="KW-1185">Reference proteome</keyword>
<feature type="signal peptide" evidence="1">
    <location>
        <begin position="1"/>
        <end position="25"/>
    </location>
</feature>
<reference evidence="2" key="1">
    <citation type="submission" date="2018-01" db="EMBL/GenBank/DDBJ databases">
        <title>Genomic characterization of Leptospira inadai serogroup Lyme isolated from captured rat in Brazil and comparative analysis with human reference strain.</title>
        <authorList>
            <person name="Moreno L.Z."/>
            <person name="Loureiro A.P."/>
            <person name="Miraglia F."/>
            <person name="Kremer F.S."/>
            <person name="Eslabao M.R."/>
            <person name="Dellagostin O.A."/>
            <person name="Lilenbaum W."/>
            <person name="Moreno A.M."/>
        </authorList>
    </citation>
    <scope>NUCLEOTIDE SEQUENCE [LARGE SCALE GENOMIC DNA]</scope>
    <source>
        <strain evidence="2">M34/99</strain>
    </source>
</reference>
<organism evidence="2 3">
    <name type="scientific">Leptospira inadai serovar Lyme</name>
    <dbReference type="NCBI Taxonomy" id="293084"/>
    <lineage>
        <taxon>Bacteria</taxon>
        <taxon>Pseudomonadati</taxon>
        <taxon>Spirochaetota</taxon>
        <taxon>Spirochaetia</taxon>
        <taxon>Leptospirales</taxon>
        <taxon>Leptospiraceae</taxon>
        <taxon>Leptospira</taxon>
    </lineage>
</organism>
<proteinExistence type="predicted"/>
<sequence>MFMKSRRMLAILAVIALVTSVSVMKADPQLDLSGTYKANGINPNGTRYKGTVVFKKNDIGSYDVVWSVGIRLEGTAMLDGDTVSADWGDSSPIVYTVREGGRVLDGVWAHGNGLEILTR</sequence>
<feature type="chain" id="PRO_5045776150" evidence="1">
    <location>
        <begin position="26"/>
        <end position="119"/>
    </location>
</feature>
<evidence type="ECO:0000313" key="3">
    <source>
        <dbReference type="Proteomes" id="UP000094669"/>
    </source>
</evidence>
<name>A0ABX4YN89_9LEPT</name>
<dbReference type="EMBL" id="MCRM02000001">
    <property type="protein sequence ID" value="PNV76736.1"/>
    <property type="molecule type" value="Genomic_DNA"/>
</dbReference>
<accession>A0ABX4YN89</accession>
<comment type="caution">
    <text evidence="2">The sequence shown here is derived from an EMBL/GenBank/DDBJ whole genome shotgun (WGS) entry which is preliminary data.</text>
</comment>
<evidence type="ECO:0000313" key="2">
    <source>
        <dbReference type="EMBL" id="PNV76736.1"/>
    </source>
</evidence>